<dbReference type="RefSeq" id="WP_150904136.1">
    <property type="nucleotide sequence ID" value="NZ_VTWT01000006.1"/>
</dbReference>
<dbReference type="EMBL" id="VTWT01000006">
    <property type="protein sequence ID" value="KAA9332723.1"/>
    <property type="molecule type" value="Genomic_DNA"/>
</dbReference>
<organism evidence="1 2">
    <name type="scientific">Adhaeribacter soli</name>
    <dbReference type="NCBI Taxonomy" id="2607655"/>
    <lineage>
        <taxon>Bacteria</taxon>
        <taxon>Pseudomonadati</taxon>
        <taxon>Bacteroidota</taxon>
        <taxon>Cytophagia</taxon>
        <taxon>Cytophagales</taxon>
        <taxon>Hymenobacteraceae</taxon>
        <taxon>Adhaeribacter</taxon>
    </lineage>
</organism>
<evidence type="ECO:0000313" key="1">
    <source>
        <dbReference type="EMBL" id="KAA9332723.1"/>
    </source>
</evidence>
<evidence type="ECO:0000313" key="2">
    <source>
        <dbReference type="Proteomes" id="UP000326570"/>
    </source>
</evidence>
<comment type="caution">
    <text evidence="1">The sequence shown here is derived from an EMBL/GenBank/DDBJ whole genome shotgun (WGS) entry which is preliminary data.</text>
</comment>
<sequence length="179" mass="20059">MKKYGLMAVLLAGLGFACQREGNFPEVTNMPVEQSESGEKKPIAAGILLGQMIFDSVAYEVPQEKMLQPFIKEFGDGTVVDVAMIKRVQATKKDKPYYYVVGIGQKNGDFRMMALELYASEDNSLYVTSKSRKYISTSNDCDFCMFTYDKNVITGAECQSRDATTECTYAVEESNTFMR</sequence>
<dbReference type="Proteomes" id="UP000326570">
    <property type="component" value="Unassembled WGS sequence"/>
</dbReference>
<protein>
    <recommendedName>
        <fullName evidence="3">Lipoprotein</fullName>
    </recommendedName>
</protein>
<evidence type="ECO:0008006" key="3">
    <source>
        <dbReference type="Google" id="ProtNLM"/>
    </source>
</evidence>
<name>A0A5N1IXD8_9BACT</name>
<dbReference type="PROSITE" id="PS51257">
    <property type="entry name" value="PROKAR_LIPOPROTEIN"/>
    <property type="match status" value="1"/>
</dbReference>
<accession>A0A5N1IXD8</accession>
<proteinExistence type="predicted"/>
<dbReference type="AlphaFoldDB" id="A0A5N1IXD8"/>
<keyword evidence="2" id="KW-1185">Reference proteome</keyword>
<gene>
    <name evidence="1" type="ORF">F0P94_12000</name>
</gene>
<reference evidence="1 2" key="1">
    <citation type="submission" date="2019-09" db="EMBL/GenBank/DDBJ databases">
        <title>Genome sequence of Adhaeribacter sp. M2.</title>
        <authorList>
            <person name="Srinivasan S."/>
        </authorList>
    </citation>
    <scope>NUCLEOTIDE SEQUENCE [LARGE SCALE GENOMIC DNA]</scope>
    <source>
        <strain evidence="1 2">M2</strain>
    </source>
</reference>